<dbReference type="EMBL" id="PDJF01000001">
    <property type="protein sequence ID" value="PFG28572.1"/>
    <property type="molecule type" value="Genomic_DNA"/>
</dbReference>
<gene>
    <name evidence="1" type="ORF">ATK06_1684</name>
</gene>
<dbReference type="AlphaFoldDB" id="A0A2A9DRH0"/>
<keyword evidence="2" id="KW-1185">Reference proteome</keyword>
<reference evidence="1 2" key="1">
    <citation type="submission" date="2017-10" db="EMBL/GenBank/DDBJ databases">
        <title>Sequencing the genomes of 1000 actinobacteria strains.</title>
        <authorList>
            <person name="Klenk H.-P."/>
        </authorList>
    </citation>
    <scope>NUCLEOTIDE SEQUENCE [LARGE SCALE GENOMIC DNA]</scope>
    <source>
        <strain evidence="1 2">DSM 20688</strain>
    </source>
</reference>
<dbReference type="STRING" id="1724.GCA_001044175_01006"/>
<comment type="caution">
    <text evidence="1">The sequence shown here is derived from an EMBL/GenBank/DDBJ whole genome shotgun (WGS) entry which is preliminary data.</text>
</comment>
<evidence type="ECO:0000313" key="2">
    <source>
        <dbReference type="Proteomes" id="UP000221653"/>
    </source>
</evidence>
<sequence length="66" mass="7291">MGRKDCQSTGISVDTRKRIRRCSVSTGSRAWTAGFMLWITIARASSLNRPKNFSWCCAGSGFTVES</sequence>
<organism evidence="1 2">
    <name type="scientific">Corynebacterium renale</name>
    <dbReference type="NCBI Taxonomy" id="1724"/>
    <lineage>
        <taxon>Bacteria</taxon>
        <taxon>Bacillati</taxon>
        <taxon>Actinomycetota</taxon>
        <taxon>Actinomycetes</taxon>
        <taxon>Mycobacteriales</taxon>
        <taxon>Corynebacteriaceae</taxon>
        <taxon>Corynebacterium</taxon>
    </lineage>
</organism>
<name>A0A2A9DRH0_9CORY</name>
<accession>A0A2A9DRH0</accession>
<proteinExistence type="predicted"/>
<dbReference type="Proteomes" id="UP000221653">
    <property type="component" value="Unassembled WGS sequence"/>
</dbReference>
<protein>
    <submittedName>
        <fullName evidence="1">Uncharacterized protein</fullName>
    </submittedName>
</protein>
<evidence type="ECO:0000313" key="1">
    <source>
        <dbReference type="EMBL" id="PFG28572.1"/>
    </source>
</evidence>